<feature type="non-terminal residue" evidence="1">
    <location>
        <position position="1"/>
    </location>
</feature>
<evidence type="ECO:0000313" key="2">
    <source>
        <dbReference type="Proteomes" id="UP000887013"/>
    </source>
</evidence>
<evidence type="ECO:0000313" key="1">
    <source>
        <dbReference type="EMBL" id="GFS81226.1"/>
    </source>
</evidence>
<dbReference type="EMBL" id="BMAW01002957">
    <property type="protein sequence ID" value="GFS81226.1"/>
    <property type="molecule type" value="Genomic_DNA"/>
</dbReference>
<organism evidence="1 2">
    <name type="scientific">Nephila pilipes</name>
    <name type="common">Giant wood spider</name>
    <name type="synonym">Nephila maculata</name>
    <dbReference type="NCBI Taxonomy" id="299642"/>
    <lineage>
        <taxon>Eukaryota</taxon>
        <taxon>Metazoa</taxon>
        <taxon>Ecdysozoa</taxon>
        <taxon>Arthropoda</taxon>
        <taxon>Chelicerata</taxon>
        <taxon>Arachnida</taxon>
        <taxon>Araneae</taxon>
        <taxon>Araneomorphae</taxon>
        <taxon>Entelegynae</taxon>
        <taxon>Araneoidea</taxon>
        <taxon>Nephilidae</taxon>
        <taxon>Nephila</taxon>
    </lineage>
</organism>
<gene>
    <name evidence="1" type="ORF">NPIL_589601</name>
</gene>
<protein>
    <submittedName>
        <fullName evidence="1">Uncharacterized protein</fullName>
    </submittedName>
</protein>
<dbReference type="AlphaFoldDB" id="A0A8X6T8B0"/>
<reference evidence="1" key="1">
    <citation type="submission" date="2020-08" db="EMBL/GenBank/DDBJ databases">
        <title>Multicomponent nature underlies the extraordinary mechanical properties of spider dragline silk.</title>
        <authorList>
            <person name="Kono N."/>
            <person name="Nakamura H."/>
            <person name="Mori M."/>
            <person name="Yoshida Y."/>
            <person name="Ohtoshi R."/>
            <person name="Malay A.D."/>
            <person name="Moran D.A.P."/>
            <person name="Tomita M."/>
            <person name="Numata K."/>
            <person name="Arakawa K."/>
        </authorList>
    </citation>
    <scope>NUCLEOTIDE SEQUENCE</scope>
</reference>
<proteinExistence type="predicted"/>
<comment type="caution">
    <text evidence="1">The sequence shown here is derived from an EMBL/GenBank/DDBJ whole genome shotgun (WGS) entry which is preliminary data.</text>
</comment>
<keyword evidence="2" id="KW-1185">Reference proteome</keyword>
<dbReference type="Proteomes" id="UP000887013">
    <property type="component" value="Unassembled WGS sequence"/>
</dbReference>
<accession>A0A8X6T8B0</accession>
<name>A0A8X6T8B0_NEPPI</name>
<sequence length="31" mass="3471">VVVAISPPKHSVQFSQNLLEVDLLLLNNINR</sequence>